<reference evidence="2 3" key="1">
    <citation type="submission" date="2020-08" db="EMBL/GenBank/DDBJ databases">
        <title>Genomic Encyclopedia of Type Strains, Phase IV (KMG-IV): sequencing the most valuable type-strain genomes for metagenomic binning, comparative biology and taxonomic classification.</title>
        <authorList>
            <person name="Goeker M."/>
        </authorList>
    </citation>
    <scope>NUCLEOTIDE SEQUENCE [LARGE SCALE GENOMIC DNA]</scope>
    <source>
        <strain evidence="2 3">DSM 102850</strain>
    </source>
</reference>
<dbReference type="CDD" id="cd00093">
    <property type="entry name" value="HTH_XRE"/>
    <property type="match status" value="1"/>
</dbReference>
<accession>A0A840I608</accession>
<protein>
    <submittedName>
        <fullName evidence="2">Ribosome-binding protein aMBF1 (Putative translation factor)</fullName>
    </submittedName>
</protein>
<dbReference type="EMBL" id="JACHOB010000009">
    <property type="protein sequence ID" value="MBB4660376.1"/>
    <property type="molecule type" value="Genomic_DNA"/>
</dbReference>
<dbReference type="SMART" id="SM00530">
    <property type="entry name" value="HTH_XRE"/>
    <property type="match status" value="1"/>
</dbReference>
<dbReference type="PROSITE" id="PS50943">
    <property type="entry name" value="HTH_CROC1"/>
    <property type="match status" value="1"/>
</dbReference>
<dbReference type="GO" id="GO:0003677">
    <property type="term" value="F:DNA binding"/>
    <property type="evidence" value="ECO:0007669"/>
    <property type="project" value="InterPro"/>
</dbReference>
<dbReference type="SUPFAM" id="SSF47413">
    <property type="entry name" value="lambda repressor-like DNA-binding domains"/>
    <property type="match status" value="1"/>
</dbReference>
<name>A0A840I608_9PROT</name>
<sequence>MAGSDISGADFLAMLKSDPVIRDALEEGRVAHLVANLVREMREAAGLAQSELAEKVGWPKARLAKIEKASAPSRVSYAALNRIAEACGFRMPASVDELPRSSDPR</sequence>
<dbReference type="InterPro" id="IPR001387">
    <property type="entry name" value="Cro/C1-type_HTH"/>
</dbReference>
<evidence type="ECO:0000313" key="3">
    <source>
        <dbReference type="Proteomes" id="UP000563524"/>
    </source>
</evidence>
<gene>
    <name evidence="2" type="ORF">GGQ59_002928</name>
</gene>
<feature type="domain" description="HTH cro/C1-type" evidence="1">
    <location>
        <begin position="38"/>
        <end position="98"/>
    </location>
</feature>
<dbReference type="Gene3D" id="1.10.260.40">
    <property type="entry name" value="lambda repressor-like DNA-binding domains"/>
    <property type="match status" value="1"/>
</dbReference>
<organism evidence="2 3">
    <name type="scientific">Parvularcula dongshanensis</name>
    <dbReference type="NCBI Taxonomy" id="1173995"/>
    <lineage>
        <taxon>Bacteria</taxon>
        <taxon>Pseudomonadati</taxon>
        <taxon>Pseudomonadota</taxon>
        <taxon>Alphaproteobacteria</taxon>
        <taxon>Parvularculales</taxon>
        <taxon>Parvularculaceae</taxon>
        <taxon>Parvularcula</taxon>
    </lineage>
</organism>
<dbReference type="InterPro" id="IPR010982">
    <property type="entry name" value="Lambda_DNA-bd_dom_sf"/>
</dbReference>
<dbReference type="RefSeq" id="WP_183819866.1">
    <property type="nucleotide sequence ID" value="NZ_JACHOB010000009.1"/>
</dbReference>
<evidence type="ECO:0000313" key="2">
    <source>
        <dbReference type="EMBL" id="MBB4660376.1"/>
    </source>
</evidence>
<proteinExistence type="predicted"/>
<dbReference type="Proteomes" id="UP000563524">
    <property type="component" value="Unassembled WGS sequence"/>
</dbReference>
<evidence type="ECO:0000259" key="1">
    <source>
        <dbReference type="PROSITE" id="PS50943"/>
    </source>
</evidence>
<dbReference type="AlphaFoldDB" id="A0A840I608"/>
<comment type="caution">
    <text evidence="2">The sequence shown here is derived from an EMBL/GenBank/DDBJ whole genome shotgun (WGS) entry which is preliminary data.</text>
</comment>
<dbReference type="Pfam" id="PF13560">
    <property type="entry name" value="HTH_31"/>
    <property type="match status" value="1"/>
</dbReference>
<keyword evidence="3" id="KW-1185">Reference proteome</keyword>